<evidence type="ECO:0008006" key="4">
    <source>
        <dbReference type="Google" id="ProtNLM"/>
    </source>
</evidence>
<proteinExistence type="predicted"/>
<reference evidence="2 3" key="1">
    <citation type="submission" date="2017-12" db="EMBL/GenBank/DDBJ databases">
        <authorList>
            <person name="Hurst M.R.H."/>
        </authorList>
    </citation>
    <scope>NUCLEOTIDE SEQUENCE [LARGE SCALE GENOMIC DNA]</scope>
    <source>
        <strain evidence="2 3">BM15</strain>
    </source>
</reference>
<dbReference type="InterPro" id="IPR009380">
    <property type="entry name" value="DUF1036"/>
</dbReference>
<sequence length="135" mass="15000">MMLRCMGSVLVLVFALAGAARAELKVCNQSFDVLNLAFGQPDERGFSTEGWWRVAPNQCATLIRGTLSARFVYLFASDVFGKSVLQGSVPMCVAPRRFRITGEQDCLLRGHIEARFIEIDTGRADDWTVFLAPRP</sequence>
<dbReference type="EMBL" id="CP025408">
    <property type="protein sequence ID" value="AUH35233.1"/>
    <property type="molecule type" value="Genomic_DNA"/>
</dbReference>
<feature type="chain" id="PRO_5014843327" description="DUF1036 domain-containing protein" evidence="1">
    <location>
        <begin position="23"/>
        <end position="135"/>
    </location>
</feature>
<dbReference type="KEGG" id="paro:CUV01_05610"/>
<accession>A0A2K9EJP3</accession>
<evidence type="ECO:0000313" key="2">
    <source>
        <dbReference type="EMBL" id="AUH35233.1"/>
    </source>
</evidence>
<protein>
    <recommendedName>
        <fullName evidence="4">DUF1036 domain-containing protein</fullName>
    </recommendedName>
</protein>
<gene>
    <name evidence="2" type="ORF">CUV01_05610</name>
</gene>
<organism evidence="2 3">
    <name type="scientific">Paracoccus tegillarcae</name>
    <dbReference type="NCBI Taxonomy" id="1529068"/>
    <lineage>
        <taxon>Bacteria</taxon>
        <taxon>Pseudomonadati</taxon>
        <taxon>Pseudomonadota</taxon>
        <taxon>Alphaproteobacteria</taxon>
        <taxon>Rhodobacterales</taxon>
        <taxon>Paracoccaceae</taxon>
        <taxon>Paracoccus</taxon>
    </lineage>
</organism>
<dbReference type="OrthoDB" id="9806840at2"/>
<dbReference type="Proteomes" id="UP000233742">
    <property type="component" value="Chromosome"/>
</dbReference>
<feature type="signal peptide" evidence="1">
    <location>
        <begin position="1"/>
        <end position="22"/>
    </location>
</feature>
<evidence type="ECO:0000313" key="3">
    <source>
        <dbReference type="Proteomes" id="UP000233742"/>
    </source>
</evidence>
<evidence type="ECO:0000256" key="1">
    <source>
        <dbReference type="SAM" id="SignalP"/>
    </source>
</evidence>
<keyword evidence="1" id="KW-0732">Signal</keyword>
<dbReference type="AlphaFoldDB" id="A0A2K9EJP3"/>
<dbReference type="Pfam" id="PF06282">
    <property type="entry name" value="DUF1036"/>
    <property type="match status" value="1"/>
</dbReference>
<keyword evidence="3" id="KW-1185">Reference proteome</keyword>
<name>A0A2K9EJP3_9RHOB</name>